<dbReference type="InterPro" id="IPR000182">
    <property type="entry name" value="GNAT_dom"/>
</dbReference>
<dbReference type="SUPFAM" id="SSF55729">
    <property type="entry name" value="Acyl-CoA N-acyltransferases (Nat)"/>
    <property type="match status" value="2"/>
</dbReference>
<protein>
    <submittedName>
        <fullName evidence="4">GNAT family N-acetyltransferase</fullName>
    </submittedName>
</protein>
<dbReference type="Gene3D" id="3.40.630.30">
    <property type="match status" value="2"/>
</dbReference>
<dbReference type="PANTHER" id="PTHR43877">
    <property type="entry name" value="AMINOALKYLPHOSPHONATE N-ACETYLTRANSFERASE-RELATED-RELATED"/>
    <property type="match status" value="1"/>
</dbReference>
<dbReference type="EMBL" id="JAJVCN010000004">
    <property type="protein sequence ID" value="MCE7010463.1"/>
    <property type="molecule type" value="Genomic_DNA"/>
</dbReference>
<sequence length="403" mass="43989">MAQIVMRAARPDEADALGELALRSKAYWGYDEEFLESCRAELTVNPGAQHVVVAVDGDRLLGFYSIDGRAPEGELAHMWLDPDVIGQGLGRKLWEHALDSARAAGFTVLLIDAEPKAEGFYLAMGAVKAGETPSGSIPGRMLPLLRIDLLTPLLEAYDRHVRPSEWADLEDEAEVTPDGPIVRIAGRRQGFISVPRDVSDVDVDALIARQRDFFAARNQGVEWKTRAHDLPASMPSRLRAAGFVPEDKETVMVGAAAKFAVDPVLPHGVTIRQTSLDSDMRRIEALNVGVWGSGVDWLADLLIQRKNQFTVFVAEAGGEVVSAGWMMPKPDKEFAGLLGGTTTAAWRGRGIYRALVSYRALAAVRMGIRYLSVDASEDSRPILELLGFTPITTTTPYVWTPPA</sequence>
<organism evidence="4 5">
    <name type="scientific">Kibdelosporangium philippinense</name>
    <dbReference type="NCBI Taxonomy" id="211113"/>
    <lineage>
        <taxon>Bacteria</taxon>
        <taxon>Bacillati</taxon>
        <taxon>Actinomycetota</taxon>
        <taxon>Actinomycetes</taxon>
        <taxon>Pseudonocardiales</taxon>
        <taxon>Pseudonocardiaceae</taxon>
        <taxon>Kibdelosporangium</taxon>
    </lineage>
</organism>
<feature type="domain" description="N-acetyltransferase" evidence="3">
    <location>
        <begin position="269"/>
        <end position="403"/>
    </location>
</feature>
<comment type="caution">
    <text evidence="4">The sequence shown here is derived from an EMBL/GenBank/DDBJ whole genome shotgun (WGS) entry which is preliminary data.</text>
</comment>
<proteinExistence type="predicted"/>
<dbReference type="Proteomes" id="UP001521150">
    <property type="component" value="Unassembled WGS sequence"/>
</dbReference>
<dbReference type="PROSITE" id="PS51186">
    <property type="entry name" value="GNAT"/>
    <property type="match status" value="2"/>
</dbReference>
<feature type="domain" description="N-acetyltransferase" evidence="3">
    <location>
        <begin position="4"/>
        <end position="146"/>
    </location>
</feature>
<dbReference type="CDD" id="cd04301">
    <property type="entry name" value="NAT_SF"/>
    <property type="match status" value="2"/>
</dbReference>
<dbReference type="Pfam" id="PF13673">
    <property type="entry name" value="Acetyltransf_10"/>
    <property type="match status" value="1"/>
</dbReference>
<dbReference type="PANTHER" id="PTHR43877:SF1">
    <property type="entry name" value="ACETYLTRANSFERASE"/>
    <property type="match status" value="1"/>
</dbReference>
<gene>
    <name evidence="4" type="ORF">LWC34_47825</name>
</gene>
<evidence type="ECO:0000259" key="3">
    <source>
        <dbReference type="PROSITE" id="PS51186"/>
    </source>
</evidence>
<evidence type="ECO:0000256" key="2">
    <source>
        <dbReference type="ARBA" id="ARBA00023315"/>
    </source>
</evidence>
<reference evidence="4 5" key="1">
    <citation type="submission" date="2021-12" db="EMBL/GenBank/DDBJ databases">
        <title>Genome sequence of Kibdelosporangium philippinense ATCC 49844.</title>
        <authorList>
            <person name="Fedorov E.A."/>
            <person name="Omeragic M."/>
            <person name="Shalygina K.F."/>
            <person name="Maclea K.S."/>
        </authorList>
    </citation>
    <scope>NUCLEOTIDE SEQUENCE [LARGE SCALE GENOMIC DNA]</scope>
    <source>
        <strain evidence="4 5">ATCC 49844</strain>
    </source>
</reference>
<dbReference type="RefSeq" id="WP_233732314.1">
    <property type="nucleotide sequence ID" value="NZ_JAJVCN010000004.1"/>
</dbReference>
<evidence type="ECO:0000256" key="1">
    <source>
        <dbReference type="ARBA" id="ARBA00022679"/>
    </source>
</evidence>
<keyword evidence="2" id="KW-0012">Acyltransferase</keyword>
<keyword evidence="1" id="KW-0808">Transferase</keyword>
<dbReference type="InterPro" id="IPR016181">
    <property type="entry name" value="Acyl_CoA_acyltransferase"/>
</dbReference>
<keyword evidence="5" id="KW-1185">Reference proteome</keyword>
<evidence type="ECO:0000313" key="5">
    <source>
        <dbReference type="Proteomes" id="UP001521150"/>
    </source>
</evidence>
<dbReference type="InterPro" id="IPR050832">
    <property type="entry name" value="Bact_Acetyltransf"/>
</dbReference>
<evidence type="ECO:0000313" key="4">
    <source>
        <dbReference type="EMBL" id="MCE7010463.1"/>
    </source>
</evidence>
<accession>A0ABS8ZRU1</accession>
<name>A0ABS8ZRU1_9PSEU</name>